<name>A0A4R7W0P0_9PSEU</name>
<dbReference type="EMBL" id="SOCP01000003">
    <property type="protein sequence ID" value="TDV55399.1"/>
    <property type="molecule type" value="Genomic_DNA"/>
</dbReference>
<dbReference type="PANTHER" id="PTHR36221">
    <property type="entry name" value="DUF742 DOMAIN-CONTAINING PROTEIN"/>
    <property type="match status" value="1"/>
</dbReference>
<organism evidence="1 2">
    <name type="scientific">Actinophytocola oryzae</name>
    <dbReference type="NCBI Taxonomy" id="502181"/>
    <lineage>
        <taxon>Bacteria</taxon>
        <taxon>Bacillati</taxon>
        <taxon>Actinomycetota</taxon>
        <taxon>Actinomycetes</taxon>
        <taxon>Pseudonocardiales</taxon>
        <taxon>Pseudonocardiaceae</taxon>
    </lineage>
</organism>
<comment type="caution">
    <text evidence="1">The sequence shown here is derived from an EMBL/GenBank/DDBJ whole genome shotgun (WGS) entry which is preliminary data.</text>
</comment>
<accession>A0A4R7W0P0</accession>
<dbReference type="Pfam" id="PF05331">
    <property type="entry name" value="DUF742"/>
    <property type="match status" value="1"/>
</dbReference>
<evidence type="ECO:0000313" key="2">
    <source>
        <dbReference type="Proteomes" id="UP000294927"/>
    </source>
</evidence>
<proteinExistence type="predicted"/>
<dbReference type="RefSeq" id="WP_243866341.1">
    <property type="nucleotide sequence ID" value="NZ_SOCP01000003.1"/>
</dbReference>
<sequence length="110" mass="11801">MFGVRPYAMTSGRTQPSTPLDLLSLVRASGKGMITSNQLGFEHAKALALCQTPTSVAEMAGRLRRPVTVTKVVLSDLIELGVVIAKLTPTEYSNDPAVLEAVIDGLRKYV</sequence>
<protein>
    <submittedName>
        <fullName evidence="1">Uncharacterized protein DUF742</fullName>
    </submittedName>
</protein>
<dbReference type="AlphaFoldDB" id="A0A4R7W0P0"/>
<dbReference type="PANTHER" id="PTHR36221:SF1">
    <property type="entry name" value="DUF742 DOMAIN-CONTAINING PROTEIN"/>
    <property type="match status" value="1"/>
</dbReference>
<dbReference type="InterPro" id="IPR007995">
    <property type="entry name" value="DUF742"/>
</dbReference>
<gene>
    <name evidence="1" type="ORF">CLV71_103640</name>
</gene>
<evidence type="ECO:0000313" key="1">
    <source>
        <dbReference type="EMBL" id="TDV55399.1"/>
    </source>
</evidence>
<reference evidence="1 2" key="1">
    <citation type="submission" date="2019-03" db="EMBL/GenBank/DDBJ databases">
        <title>Genomic Encyclopedia of Archaeal and Bacterial Type Strains, Phase II (KMG-II): from individual species to whole genera.</title>
        <authorList>
            <person name="Goeker M."/>
        </authorList>
    </citation>
    <scope>NUCLEOTIDE SEQUENCE [LARGE SCALE GENOMIC DNA]</scope>
    <source>
        <strain evidence="1 2">DSM 45499</strain>
    </source>
</reference>
<dbReference type="Proteomes" id="UP000294927">
    <property type="component" value="Unassembled WGS sequence"/>
</dbReference>
<keyword evidence="2" id="KW-1185">Reference proteome</keyword>